<evidence type="ECO:0008006" key="5">
    <source>
        <dbReference type="Google" id="ProtNLM"/>
    </source>
</evidence>
<sequence length="222" mass="25985">MLKIGTTLYLEQMTEGKLEKYKTKIASIGERELTIELPIHVESKQFGYFDLGTLFQAHFIMEEKVYHFETELRQRFYERNIPLLVVSFPGNEHLRTIQNRKHLRVQAALDAAISPLHNEFRRFTTVTIDISGGGVSVHLPKGYSFTTNQEVGLWIVLPLSGNQYVYVKVKGLFVRQYEVGHYSRAIFKFYNIKDGDRQHIVRFTLQRDLYLRKLLKKEGITQ</sequence>
<dbReference type="Proteomes" id="UP000628775">
    <property type="component" value="Unassembled WGS sequence"/>
</dbReference>
<comment type="caution">
    <text evidence="3">The sequence shown here is derived from an EMBL/GenBank/DDBJ whole genome shotgun (WGS) entry which is preliminary data.</text>
</comment>
<dbReference type="Pfam" id="PF12945">
    <property type="entry name" value="PilZNR"/>
    <property type="match status" value="1"/>
</dbReference>
<feature type="domain" description="PilZ" evidence="1">
    <location>
        <begin position="98"/>
        <end position="205"/>
    </location>
</feature>
<organism evidence="3 4">
    <name type="scientific">Pullulanibacillus camelliae</name>
    <dbReference type="NCBI Taxonomy" id="1707096"/>
    <lineage>
        <taxon>Bacteria</taxon>
        <taxon>Bacillati</taxon>
        <taxon>Bacillota</taxon>
        <taxon>Bacilli</taxon>
        <taxon>Bacillales</taxon>
        <taxon>Sporolactobacillaceae</taxon>
        <taxon>Pullulanibacillus</taxon>
    </lineage>
</organism>
<dbReference type="Gene3D" id="2.40.10.220">
    <property type="entry name" value="predicted glycosyltransferase like domains"/>
    <property type="match status" value="1"/>
</dbReference>
<dbReference type="InterPro" id="IPR009875">
    <property type="entry name" value="PilZ_domain"/>
</dbReference>
<dbReference type="RefSeq" id="WP_188692072.1">
    <property type="nucleotide sequence ID" value="NZ_BMIR01000006.1"/>
</dbReference>
<keyword evidence="4" id="KW-1185">Reference proteome</keyword>
<proteinExistence type="predicted"/>
<evidence type="ECO:0000313" key="4">
    <source>
        <dbReference type="Proteomes" id="UP000628775"/>
    </source>
</evidence>
<dbReference type="InterPro" id="IPR009926">
    <property type="entry name" value="T3SS_YcgR_PilZN"/>
</dbReference>
<dbReference type="SUPFAM" id="SSF141371">
    <property type="entry name" value="PilZ domain-like"/>
    <property type="match status" value="1"/>
</dbReference>
<accession>A0A8J2VXM2</accession>
<dbReference type="GO" id="GO:0035438">
    <property type="term" value="F:cyclic-di-GMP binding"/>
    <property type="evidence" value="ECO:0007669"/>
    <property type="project" value="InterPro"/>
</dbReference>
<name>A0A8J2VXM2_9BACL</name>
<reference evidence="3" key="1">
    <citation type="journal article" date="2014" name="Int. J. Syst. Evol. Microbiol.">
        <title>Complete genome sequence of Corynebacterium casei LMG S-19264T (=DSM 44701T), isolated from a smear-ripened cheese.</title>
        <authorList>
            <consortium name="US DOE Joint Genome Institute (JGI-PGF)"/>
            <person name="Walter F."/>
            <person name="Albersmeier A."/>
            <person name="Kalinowski J."/>
            <person name="Ruckert C."/>
        </authorList>
    </citation>
    <scope>NUCLEOTIDE SEQUENCE</scope>
    <source>
        <strain evidence="3">CGMCC 1.15371</strain>
    </source>
</reference>
<gene>
    <name evidence="3" type="ORF">GCM10011391_16760</name>
</gene>
<evidence type="ECO:0000313" key="3">
    <source>
        <dbReference type="EMBL" id="GGE38580.1"/>
    </source>
</evidence>
<feature type="domain" description="Type III secretion system flagellar brake protein YcgR PilZN" evidence="2">
    <location>
        <begin position="3"/>
        <end position="89"/>
    </location>
</feature>
<evidence type="ECO:0000259" key="2">
    <source>
        <dbReference type="Pfam" id="PF12945"/>
    </source>
</evidence>
<protein>
    <recommendedName>
        <fullName evidence="5">Pilus assembly protein PilZ</fullName>
    </recommendedName>
</protein>
<dbReference type="AlphaFoldDB" id="A0A8J2VXM2"/>
<reference evidence="3" key="2">
    <citation type="submission" date="2020-09" db="EMBL/GenBank/DDBJ databases">
        <authorList>
            <person name="Sun Q."/>
            <person name="Zhou Y."/>
        </authorList>
    </citation>
    <scope>NUCLEOTIDE SEQUENCE</scope>
    <source>
        <strain evidence="3">CGMCC 1.15371</strain>
    </source>
</reference>
<dbReference type="Pfam" id="PF07238">
    <property type="entry name" value="PilZ"/>
    <property type="match status" value="1"/>
</dbReference>
<evidence type="ECO:0000259" key="1">
    <source>
        <dbReference type="Pfam" id="PF07238"/>
    </source>
</evidence>
<dbReference type="EMBL" id="BMIR01000006">
    <property type="protein sequence ID" value="GGE38580.1"/>
    <property type="molecule type" value="Genomic_DNA"/>
</dbReference>